<dbReference type="Proteomes" id="UP000321960">
    <property type="component" value="Unassembled WGS sequence"/>
</dbReference>
<evidence type="ECO:0000313" key="1">
    <source>
        <dbReference type="EMBL" id="GEP07766.1"/>
    </source>
</evidence>
<sequence length="444" mass="50364">MSETSDRFFNPHRIPRTDKARAVIQTVISSLDAREREINPEKRKRRPVDQATFETTIMALVCDLMHYHLLYNERNLVIPRSKRVLGKRDRYGHPALNQKLPDWLTLLSSNELGWITQEIGHGMIFSHNQRTIIAPTEQFTGLMDQHGIELRDIGISKSGETIILKAPKAHRKAKAKLLPYKDTEQTIRWSKLMETINEWLSKADIEFDDRVMLDWEQIDIQERHLRRSFNNGSFESGGRLGGGFWTNLGKEDRLNGLTINGERVVSLDYGQSALRIVYGLAGVKPPEGDLYNIPGIPPKYREGIKTLISALSFTDAIPKSKPKDTADALPKSMKVRELCELINKAHPGVAQFYPSKVGHKAQFIESEIIISVIMDLIQEGITSLPVHDCVIVPESAWEIAHSVMTRRFNEIAQTESCVRVEHPSLNNNPYLHGINQDGAIRVSP</sequence>
<reference evidence="2" key="4">
    <citation type="submission" date="2023-01" db="EMBL/GenBank/DDBJ databases">
        <title>Draft genome sequence of Methylobacterium oxalidis strain NBRC 107715.</title>
        <authorList>
            <person name="Sun Q."/>
            <person name="Mori K."/>
        </authorList>
    </citation>
    <scope>NUCLEOTIDE SEQUENCE</scope>
    <source>
        <strain evidence="2">NBRC 107715</strain>
    </source>
</reference>
<reference evidence="1 3" key="3">
    <citation type="submission" date="2019-07" db="EMBL/GenBank/DDBJ databases">
        <title>Whole genome shotgun sequence of Methylobacterium oxalidis NBRC 107715.</title>
        <authorList>
            <person name="Hosoyama A."/>
            <person name="Uohara A."/>
            <person name="Ohji S."/>
            <person name="Ichikawa N."/>
        </authorList>
    </citation>
    <scope>NUCLEOTIDE SEQUENCE [LARGE SCALE GENOMIC DNA]</scope>
    <source>
        <strain evidence="1 3">NBRC 107715</strain>
    </source>
</reference>
<proteinExistence type="predicted"/>
<reference evidence="2" key="1">
    <citation type="journal article" date="2014" name="Int. J. Syst. Evol. Microbiol.">
        <title>Complete genome of a new Firmicutes species belonging to the dominant human colonic microbiota ('Ruminococcus bicirculans') reveals two chromosomes and a selective capacity to utilize plant glucans.</title>
        <authorList>
            <consortium name="NISC Comparative Sequencing Program"/>
            <person name="Wegmann U."/>
            <person name="Louis P."/>
            <person name="Goesmann A."/>
            <person name="Henrissat B."/>
            <person name="Duncan S.H."/>
            <person name="Flint H.J."/>
        </authorList>
    </citation>
    <scope>NUCLEOTIDE SEQUENCE</scope>
    <source>
        <strain evidence="2">NBRC 107715</strain>
    </source>
</reference>
<dbReference type="AlphaFoldDB" id="A0A512JCV5"/>
<dbReference type="EMBL" id="BSPK01000087">
    <property type="protein sequence ID" value="GLS66010.1"/>
    <property type="molecule type" value="Genomic_DNA"/>
</dbReference>
<name>A0A512JCV5_9HYPH</name>
<dbReference type="Proteomes" id="UP001156856">
    <property type="component" value="Unassembled WGS sequence"/>
</dbReference>
<comment type="caution">
    <text evidence="1">The sequence shown here is derived from an EMBL/GenBank/DDBJ whole genome shotgun (WGS) entry which is preliminary data.</text>
</comment>
<dbReference type="EMBL" id="BJZU01000182">
    <property type="protein sequence ID" value="GEP07766.1"/>
    <property type="molecule type" value="Genomic_DNA"/>
</dbReference>
<organism evidence="1 3">
    <name type="scientific">Methylobacterium oxalidis</name>
    <dbReference type="NCBI Taxonomy" id="944322"/>
    <lineage>
        <taxon>Bacteria</taxon>
        <taxon>Pseudomonadati</taxon>
        <taxon>Pseudomonadota</taxon>
        <taxon>Alphaproteobacteria</taxon>
        <taxon>Hyphomicrobiales</taxon>
        <taxon>Methylobacteriaceae</taxon>
        <taxon>Methylobacterium</taxon>
    </lineage>
</organism>
<gene>
    <name evidence="2" type="ORF">GCM10007888_43920</name>
    <name evidence="1" type="ORF">MOX02_58040</name>
</gene>
<evidence type="ECO:0000313" key="2">
    <source>
        <dbReference type="EMBL" id="GLS66010.1"/>
    </source>
</evidence>
<dbReference type="RefSeq" id="WP_147029176.1">
    <property type="nucleotide sequence ID" value="NZ_BJZU01000182.1"/>
</dbReference>
<accession>A0A512JCV5</accession>
<keyword evidence="4" id="KW-1185">Reference proteome</keyword>
<evidence type="ECO:0000313" key="3">
    <source>
        <dbReference type="Proteomes" id="UP000321960"/>
    </source>
</evidence>
<evidence type="ECO:0000313" key="4">
    <source>
        <dbReference type="Proteomes" id="UP001156856"/>
    </source>
</evidence>
<dbReference type="OrthoDB" id="7059994at2"/>
<protein>
    <submittedName>
        <fullName evidence="1">Uncharacterized protein</fullName>
    </submittedName>
</protein>
<reference evidence="4" key="2">
    <citation type="journal article" date="2019" name="Int. J. Syst. Evol. Microbiol.">
        <title>The Global Catalogue of Microorganisms (GCM) 10K type strain sequencing project: providing services to taxonomists for standard genome sequencing and annotation.</title>
        <authorList>
            <consortium name="The Broad Institute Genomics Platform"/>
            <consortium name="The Broad Institute Genome Sequencing Center for Infectious Disease"/>
            <person name="Wu L."/>
            <person name="Ma J."/>
        </authorList>
    </citation>
    <scope>NUCLEOTIDE SEQUENCE [LARGE SCALE GENOMIC DNA]</scope>
    <source>
        <strain evidence="4">NBRC 107715</strain>
    </source>
</reference>